<dbReference type="InterPro" id="IPR030922">
    <property type="entry name" value="LptF"/>
</dbReference>
<dbReference type="NCBIfam" id="TIGR04407">
    <property type="entry name" value="LptF_YjgP"/>
    <property type="match status" value="1"/>
</dbReference>
<evidence type="ECO:0000313" key="7">
    <source>
        <dbReference type="EMBL" id="MFD2233766.1"/>
    </source>
</evidence>
<dbReference type="EMBL" id="JBHUIY010000013">
    <property type="protein sequence ID" value="MFD2233766.1"/>
    <property type="molecule type" value="Genomic_DNA"/>
</dbReference>
<dbReference type="InterPro" id="IPR005495">
    <property type="entry name" value="LptG/LptF_permease"/>
</dbReference>
<feature type="transmembrane region" description="Helical" evidence="6">
    <location>
        <begin position="307"/>
        <end position="329"/>
    </location>
</feature>
<keyword evidence="5 6" id="KW-0472">Membrane</keyword>
<evidence type="ECO:0000256" key="4">
    <source>
        <dbReference type="ARBA" id="ARBA00022989"/>
    </source>
</evidence>
<organism evidence="7 8">
    <name type="scientific">Phaeospirillum tilakii</name>
    <dbReference type="NCBI Taxonomy" id="741673"/>
    <lineage>
        <taxon>Bacteria</taxon>
        <taxon>Pseudomonadati</taxon>
        <taxon>Pseudomonadota</taxon>
        <taxon>Alphaproteobacteria</taxon>
        <taxon>Rhodospirillales</taxon>
        <taxon>Rhodospirillaceae</taxon>
        <taxon>Phaeospirillum</taxon>
    </lineage>
</organism>
<name>A0ABW5CC04_9PROT</name>
<keyword evidence="4 6" id="KW-1133">Transmembrane helix</keyword>
<feature type="transmembrane region" description="Helical" evidence="6">
    <location>
        <begin position="56"/>
        <end position="82"/>
    </location>
</feature>
<dbReference type="PANTHER" id="PTHR33529">
    <property type="entry name" value="SLR0882 PROTEIN-RELATED"/>
    <property type="match status" value="1"/>
</dbReference>
<dbReference type="Proteomes" id="UP001597296">
    <property type="component" value="Unassembled WGS sequence"/>
</dbReference>
<dbReference type="Pfam" id="PF03739">
    <property type="entry name" value="LptF_LptG"/>
    <property type="match status" value="1"/>
</dbReference>
<evidence type="ECO:0000256" key="2">
    <source>
        <dbReference type="ARBA" id="ARBA00022475"/>
    </source>
</evidence>
<evidence type="ECO:0000313" key="8">
    <source>
        <dbReference type="Proteomes" id="UP001597296"/>
    </source>
</evidence>
<evidence type="ECO:0000256" key="5">
    <source>
        <dbReference type="ARBA" id="ARBA00023136"/>
    </source>
</evidence>
<keyword evidence="8" id="KW-1185">Reference proteome</keyword>
<feature type="transmembrane region" description="Helical" evidence="6">
    <location>
        <begin position="282"/>
        <end position="300"/>
    </location>
</feature>
<evidence type="ECO:0000256" key="3">
    <source>
        <dbReference type="ARBA" id="ARBA00022692"/>
    </source>
</evidence>
<gene>
    <name evidence="7" type="primary">lptF</name>
    <name evidence="7" type="ORF">ACFSNB_08110</name>
</gene>
<comment type="caution">
    <text evidence="7">The sequence shown here is derived from an EMBL/GenBank/DDBJ whole genome shotgun (WGS) entry which is preliminary data.</text>
</comment>
<protein>
    <submittedName>
        <fullName evidence="7">LPS export ABC transporter permease LptF</fullName>
    </submittedName>
</protein>
<accession>A0ABW5CC04</accession>
<keyword evidence="2" id="KW-1003">Cell membrane</keyword>
<keyword evidence="3 6" id="KW-0812">Transmembrane</keyword>
<dbReference type="PANTHER" id="PTHR33529:SF6">
    <property type="entry name" value="YJGP_YJGQ FAMILY PERMEASE"/>
    <property type="match status" value="1"/>
</dbReference>
<sequence>MSQITRYILRQLAVGMLFVSLALAAILWLTQSLRFIEMIVNKGLSVLAFLELTLMLMPGFLVVILPVSLFGVVLFTYNRLIADRELVVLRAAGLSHLALSRPALLLAGTVVVLGYLLTCWLIPLTVRDFHQMQWTIRNDIGTVLLQEGMFNKFGDGLTIYVRARTPAGELTGILVHDQRNPRRPVTIMAERGALVMTPTGPRVLMVNGNRQELPPGTGQLSLLHFDSYTVDFDTAKTVKGERFRDARERGLDELWAADPNELGPNEYRRFRVELHSRLTSPLYALGFTLVACAILLTSGFNRRGQIAPILTAVAAMVGIQAVALGASNLATGNLAFVPAIYLAALIPIAAGGWQLVRPPWPVRRPRSVVAPVPPTL</sequence>
<dbReference type="RefSeq" id="WP_377315653.1">
    <property type="nucleotide sequence ID" value="NZ_JBHUIY010000013.1"/>
</dbReference>
<feature type="transmembrane region" description="Helical" evidence="6">
    <location>
        <begin position="335"/>
        <end position="356"/>
    </location>
</feature>
<feature type="transmembrane region" description="Helical" evidence="6">
    <location>
        <begin position="12"/>
        <end position="36"/>
    </location>
</feature>
<evidence type="ECO:0000256" key="6">
    <source>
        <dbReference type="SAM" id="Phobius"/>
    </source>
</evidence>
<proteinExistence type="predicted"/>
<comment type="subcellular location">
    <subcellularLocation>
        <location evidence="1">Cell membrane</location>
        <topology evidence="1">Multi-pass membrane protein</topology>
    </subcellularLocation>
</comment>
<evidence type="ECO:0000256" key="1">
    <source>
        <dbReference type="ARBA" id="ARBA00004651"/>
    </source>
</evidence>
<reference evidence="8" key="1">
    <citation type="journal article" date="2019" name="Int. J. Syst. Evol. Microbiol.">
        <title>The Global Catalogue of Microorganisms (GCM) 10K type strain sequencing project: providing services to taxonomists for standard genome sequencing and annotation.</title>
        <authorList>
            <consortium name="The Broad Institute Genomics Platform"/>
            <consortium name="The Broad Institute Genome Sequencing Center for Infectious Disease"/>
            <person name="Wu L."/>
            <person name="Ma J."/>
        </authorList>
    </citation>
    <scope>NUCLEOTIDE SEQUENCE [LARGE SCALE GENOMIC DNA]</scope>
    <source>
        <strain evidence="8">KCTC 15012</strain>
    </source>
</reference>
<feature type="transmembrane region" description="Helical" evidence="6">
    <location>
        <begin position="103"/>
        <end position="123"/>
    </location>
</feature>